<gene>
    <name evidence="1" type="ordered locus">Kole_0080</name>
</gene>
<dbReference type="Proteomes" id="UP000002382">
    <property type="component" value="Chromosome"/>
</dbReference>
<dbReference type="PANTHER" id="PTHR35271">
    <property type="entry name" value="ABC TRANSPORTER, SUBSTRATE-BINDING LIPOPROTEIN-RELATED"/>
    <property type="match status" value="1"/>
</dbReference>
<dbReference type="eggNOG" id="COG2984">
    <property type="taxonomic scope" value="Bacteria"/>
</dbReference>
<dbReference type="OrthoDB" id="9776955at2"/>
<organism evidence="1 2">
    <name type="scientific">Kosmotoga olearia (strain ATCC BAA-1733 / DSM 21960 / TBF 19.5.1)</name>
    <dbReference type="NCBI Taxonomy" id="521045"/>
    <lineage>
        <taxon>Bacteria</taxon>
        <taxon>Thermotogati</taxon>
        <taxon>Thermotogota</taxon>
        <taxon>Thermotogae</taxon>
        <taxon>Kosmotogales</taxon>
        <taxon>Kosmotogaceae</taxon>
        <taxon>Kosmotoga</taxon>
    </lineage>
</organism>
<keyword evidence="2" id="KW-1185">Reference proteome</keyword>
<dbReference type="PANTHER" id="PTHR35271:SF1">
    <property type="entry name" value="ABC TRANSPORTER, SUBSTRATE-BINDING LIPOPROTEIN"/>
    <property type="match status" value="1"/>
</dbReference>
<dbReference type="Gene3D" id="3.40.50.2300">
    <property type="match status" value="2"/>
</dbReference>
<accession>C5CHV3</accession>
<evidence type="ECO:0000313" key="1">
    <source>
        <dbReference type="EMBL" id="ACR78808.1"/>
    </source>
</evidence>
<dbReference type="RefSeq" id="WP_012744596.1">
    <property type="nucleotide sequence ID" value="NC_012785.1"/>
</dbReference>
<dbReference type="KEGG" id="kol:Kole_0080"/>
<dbReference type="EMBL" id="CP001634">
    <property type="protein sequence ID" value="ACR78808.1"/>
    <property type="molecule type" value="Genomic_DNA"/>
</dbReference>
<reference evidence="1 2" key="1">
    <citation type="submission" date="2009-06" db="EMBL/GenBank/DDBJ databases">
        <title>Complete sequence of Thermotogales bacterium TBF 19.5.1.</title>
        <authorList>
            <consortium name="US DOE Joint Genome Institute"/>
            <person name="Lucas S."/>
            <person name="Copeland A."/>
            <person name="Lapidus A."/>
            <person name="Glavina del Rio T."/>
            <person name="Tice H."/>
            <person name="Bruce D."/>
            <person name="Goodwin L."/>
            <person name="Pitluck S."/>
            <person name="Chertkov O."/>
            <person name="Brettin T."/>
            <person name="Detter J.C."/>
            <person name="Han C."/>
            <person name="Schmutz J."/>
            <person name="Larimer F."/>
            <person name="Land M."/>
            <person name="Hauser L."/>
            <person name="Kyrpides N."/>
            <person name="Ovchinnikova G."/>
            <person name="Noll K."/>
        </authorList>
    </citation>
    <scope>NUCLEOTIDE SEQUENCE [LARGE SCALE GENOMIC DNA]</scope>
    <source>
        <strain evidence="2">ATCC BAA-1733 / DSM 21960 / TBF 19.5.1</strain>
    </source>
</reference>
<dbReference type="InterPro" id="IPR028082">
    <property type="entry name" value="Peripla_BP_I"/>
</dbReference>
<proteinExistence type="predicted"/>
<name>C5CHV3_KOSOT</name>
<dbReference type="CDD" id="cd06325">
    <property type="entry name" value="PBP1_ABC_unchar_transporter"/>
    <property type="match status" value="1"/>
</dbReference>
<dbReference type="STRING" id="521045.Kole_0080"/>
<dbReference type="SUPFAM" id="SSF53822">
    <property type="entry name" value="Periplasmic binding protein-like I"/>
    <property type="match status" value="1"/>
</dbReference>
<reference evidence="1 2" key="2">
    <citation type="journal article" date="2011" name="J. Bacteriol.">
        <title>Genome Sequence of Kosmotoga olearia Strain TBF 19.5.1, a Thermophilic Bacterium with a Wide Growth Temperature Range, Isolated from the Troll B Oil Platform in the North Sea.</title>
        <authorList>
            <person name="Swithers K.S."/>
            <person name="Dipippo J.L."/>
            <person name="Bruce D.C."/>
            <person name="Detter C."/>
            <person name="Tapia R."/>
            <person name="Han S."/>
            <person name="Goodwin L.A."/>
            <person name="Han J."/>
            <person name="Woyke T."/>
            <person name="Pitluck S."/>
            <person name="Pennacchio L."/>
            <person name="Nolan M."/>
            <person name="Mikhailova N."/>
            <person name="Land M.L."/>
            <person name="Nesbo C.L."/>
            <person name="Gogarten J.P."/>
            <person name="Noll K.M."/>
        </authorList>
    </citation>
    <scope>NUCLEOTIDE SEQUENCE [LARGE SCALE GENOMIC DNA]</scope>
    <source>
        <strain evidence="2">ATCC BAA-1733 / DSM 21960 / TBF 19.5.1</strain>
    </source>
</reference>
<protein>
    <recommendedName>
        <fullName evidence="3">ABC transporter substrate binding protein</fullName>
    </recommendedName>
</protein>
<evidence type="ECO:0008006" key="3">
    <source>
        <dbReference type="Google" id="ProtNLM"/>
    </source>
</evidence>
<dbReference type="AlphaFoldDB" id="C5CHV3"/>
<dbReference type="InterPro" id="IPR007487">
    <property type="entry name" value="ABC_transpt-TYRBP-like"/>
</dbReference>
<dbReference type="HOGENOM" id="CLU_058196_1_0_0"/>
<sequence length="321" mass="33556">MKRFITVVVILLSIVGFGVVKIGVTQIVDHPALDAVVKGMISFLEESGFEVGKDIVLDRQSAQGSVQNAVAIAKKFASEDIDIVVAVTTPSAQACAQAITDRPVVFSAVTDPVGAGLIKQFGKNEGNIVGISDMVPVATHLKLIRMVFPEAKKVGVIYNPGEANSVTLTEIAKSAAPSLGFTIVDIPGTTPNEMITALNSIGPSVDVIYVGTDNTVASSIQAIGSAAIKLKKPIVAADISIARGGGIIGFGFNYFQVGIETGRIVLALLKGAKPSEIESRILGPDSLELFVNLDLAKALGVEIPKELVERADIVVENGVER</sequence>
<evidence type="ECO:0000313" key="2">
    <source>
        <dbReference type="Proteomes" id="UP000002382"/>
    </source>
</evidence>
<dbReference type="Pfam" id="PF04392">
    <property type="entry name" value="ABC_sub_bind"/>
    <property type="match status" value="1"/>
</dbReference>